<reference evidence="3" key="1">
    <citation type="submission" date="2016-10" db="EMBL/GenBank/DDBJ databases">
        <authorList>
            <person name="Varghese N."/>
            <person name="Submissions S."/>
        </authorList>
    </citation>
    <scope>NUCLEOTIDE SEQUENCE [LARGE SCALE GENOMIC DNA]</scope>
    <source>
        <strain evidence="3">CGMCC 1.3566</strain>
    </source>
</reference>
<keyword evidence="1" id="KW-0472">Membrane</keyword>
<accession>A0A1I0GUW2</accession>
<evidence type="ECO:0000313" key="3">
    <source>
        <dbReference type="Proteomes" id="UP000199095"/>
    </source>
</evidence>
<dbReference type="OrthoDB" id="2300382at2"/>
<feature type="transmembrane region" description="Helical" evidence="1">
    <location>
        <begin position="113"/>
        <end position="134"/>
    </location>
</feature>
<keyword evidence="3" id="KW-1185">Reference proteome</keyword>
<name>A0A1I0GUW2_9BACI</name>
<keyword evidence="1" id="KW-0812">Transmembrane</keyword>
<feature type="transmembrane region" description="Helical" evidence="1">
    <location>
        <begin position="20"/>
        <end position="37"/>
    </location>
</feature>
<proteinExistence type="predicted"/>
<evidence type="ECO:0000313" key="2">
    <source>
        <dbReference type="EMBL" id="SET74071.1"/>
    </source>
</evidence>
<evidence type="ECO:0008006" key="4">
    <source>
        <dbReference type="Google" id="ProtNLM"/>
    </source>
</evidence>
<dbReference type="RefSeq" id="WP_093135802.1">
    <property type="nucleotide sequence ID" value="NZ_FOHJ01000007.1"/>
</dbReference>
<dbReference type="EMBL" id="FOHJ01000007">
    <property type="protein sequence ID" value="SET74071.1"/>
    <property type="molecule type" value="Genomic_DNA"/>
</dbReference>
<sequence>MKKIKDERLILQNLKNIRIAFLVQSAGIVAILLYETISKGFSEVSDNPLWFVFILTGVILSWLNLRISVDMDDKSGKKAPGPYYPKVVIAAVVGMVSALLVKFGPDGGSTRNAIIIGIVLFVCFLASYSFVHYLRKKRSDHDG</sequence>
<dbReference type="AlphaFoldDB" id="A0A1I0GUW2"/>
<feature type="transmembrane region" description="Helical" evidence="1">
    <location>
        <begin position="81"/>
        <end position="101"/>
    </location>
</feature>
<organism evidence="2 3">
    <name type="scientific">Salinibacillus kushneri</name>
    <dbReference type="NCBI Taxonomy" id="237682"/>
    <lineage>
        <taxon>Bacteria</taxon>
        <taxon>Bacillati</taxon>
        <taxon>Bacillota</taxon>
        <taxon>Bacilli</taxon>
        <taxon>Bacillales</taxon>
        <taxon>Bacillaceae</taxon>
        <taxon>Salinibacillus</taxon>
    </lineage>
</organism>
<evidence type="ECO:0000256" key="1">
    <source>
        <dbReference type="SAM" id="Phobius"/>
    </source>
</evidence>
<feature type="transmembrane region" description="Helical" evidence="1">
    <location>
        <begin position="49"/>
        <end position="69"/>
    </location>
</feature>
<dbReference type="Proteomes" id="UP000199095">
    <property type="component" value="Unassembled WGS sequence"/>
</dbReference>
<dbReference type="STRING" id="237682.SAMN05421676_107145"/>
<protein>
    <recommendedName>
        <fullName evidence="4">Branched-chain amino acid ABC transporter substrate-binding protein</fullName>
    </recommendedName>
</protein>
<gene>
    <name evidence="2" type="ORF">SAMN05421676_107145</name>
</gene>
<keyword evidence="1" id="KW-1133">Transmembrane helix</keyword>